<comment type="caution">
    <text evidence="2">The sequence shown here is derived from an EMBL/GenBank/DDBJ whole genome shotgun (WGS) entry which is preliminary data.</text>
</comment>
<dbReference type="AlphaFoldDB" id="A0A0V8DXK1"/>
<feature type="domain" description="HTH cro/C1-type" evidence="1">
    <location>
        <begin position="38"/>
        <end position="59"/>
    </location>
</feature>
<dbReference type="Gene3D" id="1.10.260.40">
    <property type="entry name" value="lambda repressor-like DNA-binding domains"/>
    <property type="match status" value="1"/>
</dbReference>
<dbReference type="Proteomes" id="UP000053719">
    <property type="component" value="Unassembled WGS sequence"/>
</dbReference>
<gene>
    <name evidence="2" type="ORF">M20_2238</name>
</gene>
<proteinExistence type="predicted"/>
<sequence>MSFYQRIQELAQKKGVSFKQIEKEMSYPTNTLYGYKSKVPGGQRLVELSQYFGVSIDYLMCRKAKDTTEEFEELYKMIYKDFILAVRECNFKRMDFVANLSFFWEIADLIHNFDTVNNKGYLITELWQYSYYLEKNINCKKDLPDFIIDMYKRQYKTLDTFLNNH</sequence>
<dbReference type="EMBL" id="LKLU01000132">
    <property type="protein sequence ID" value="KSU18284.1"/>
    <property type="molecule type" value="Genomic_DNA"/>
</dbReference>
<dbReference type="CDD" id="cd00093">
    <property type="entry name" value="HTH_XRE"/>
    <property type="match status" value="1"/>
</dbReference>
<dbReference type="PROSITE" id="PS50943">
    <property type="entry name" value="HTH_CROC1"/>
    <property type="match status" value="1"/>
</dbReference>
<accession>A0A0V8DXK1</accession>
<evidence type="ECO:0000259" key="1">
    <source>
        <dbReference type="PROSITE" id="PS50943"/>
    </source>
</evidence>
<organism evidence="2 3">
    <name type="scientific">Lactococcus lactis subsp. lactis</name>
    <name type="common">Streptococcus lactis</name>
    <dbReference type="NCBI Taxonomy" id="1360"/>
    <lineage>
        <taxon>Bacteria</taxon>
        <taxon>Bacillati</taxon>
        <taxon>Bacillota</taxon>
        <taxon>Bacilli</taxon>
        <taxon>Lactobacillales</taxon>
        <taxon>Streptococcaceae</taxon>
        <taxon>Lactococcus</taxon>
    </lineage>
</organism>
<dbReference type="RefSeq" id="WP_017865119.1">
    <property type="nucleotide sequence ID" value="NZ_CP024958.1"/>
</dbReference>
<reference evidence="3" key="1">
    <citation type="submission" date="2015-10" db="EMBL/GenBank/DDBJ databases">
        <title>Draft Genome Sequences of 11 Lactococcus lactis subspecies cremoris strains.</title>
        <authorList>
            <person name="Wels M."/>
            <person name="Backus L."/>
            <person name="Boekhorst J."/>
            <person name="Dijkstra A."/>
            <person name="Beerthuizen M."/>
            <person name="Kelly W."/>
            <person name="Siezen R."/>
            <person name="Bachmann H."/>
            <person name="Van Hijum S."/>
        </authorList>
    </citation>
    <scope>NUCLEOTIDE SEQUENCE [LARGE SCALE GENOMIC DNA]</scope>
    <source>
        <strain evidence="3">M20</strain>
    </source>
</reference>
<dbReference type="SUPFAM" id="SSF47413">
    <property type="entry name" value="lambda repressor-like DNA-binding domains"/>
    <property type="match status" value="1"/>
</dbReference>
<evidence type="ECO:0000313" key="3">
    <source>
        <dbReference type="Proteomes" id="UP000053719"/>
    </source>
</evidence>
<evidence type="ECO:0000313" key="2">
    <source>
        <dbReference type="EMBL" id="KSU18284.1"/>
    </source>
</evidence>
<name>A0A0V8DXK1_LACLL</name>
<protein>
    <submittedName>
        <fullName evidence="2">Transcriptional regulator xre family</fullName>
    </submittedName>
</protein>
<dbReference type="InterPro" id="IPR001387">
    <property type="entry name" value="Cro/C1-type_HTH"/>
</dbReference>
<dbReference type="GO" id="GO:0003677">
    <property type="term" value="F:DNA binding"/>
    <property type="evidence" value="ECO:0007669"/>
    <property type="project" value="InterPro"/>
</dbReference>
<dbReference type="InterPro" id="IPR010982">
    <property type="entry name" value="Lambda_DNA-bd_dom_sf"/>
</dbReference>
<dbReference type="PATRIC" id="fig|1360.114.peg.1457"/>